<feature type="compositionally biased region" description="Basic and acidic residues" evidence="1">
    <location>
        <begin position="66"/>
        <end position="75"/>
    </location>
</feature>
<evidence type="ECO:0000313" key="2">
    <source>
        <dbReference type="EMBL" id="MDR7380440.1"/>
    </source>
</evidence>
<comment type="caution">
    <text evidence="2">The sequence shown here is derived from an EMBL/GenBank/DDBJ whole genome shotgun (WGS) entry which is preliminary data.</text>
</comment>
<protein>
    <recommendedName>
        <fullName evidence="4">HicB-like antitoxin of toxin-antitoxin system domain-containing protein</fullName>
    </recommendedName>
</protein>
<organism evidence="2 3">
    <name type="scientific">Rhodoferax ferrireducens</name>
    <dbReference type="NCBI Taxonomy" id="192843"/>
    <lineage>
        <taxon>Bacteria</taxon>
        <taxon>Pseudomonadati</taxon>
        <taxon>Pseudomonadota</taxon>
        <taxon>Betaproteobacteria</taxon>
        <taxon>Burkholderiales</taxon>
        <taxon>Comamonadaceae</taxon>
        <taxon>Rhodoferax</taxon>
    </lineage>
</organism>
<name>A0ABU2CGH7_9BURK</name>
<dbReference type="Proteomes" id="UP001180487">
    <property type="component" value="Unassembled WGS sequence"/>
</dbReference>
<keyword evidence="3" id="KW-1185">Reference proteome</keyword>
<evidence type="ECO:0008006" key="4">
    <source>
        <dbReference type="Google" id="ProtNLM"/>
    </source>
</evidence>
<reference evidence="2 3" key="1">
    <citation type="submission" date="2023-07" db="EMBL/GenBank/DDBJ databases">
        <title>Sorghum-associated microbial communities from plants grown in Nebraska, USA.</title>
        <authorList>
            <person name="Schachtman D."/>
        </authorList>
    </citation>
    <scope>NUCLEOTIDE SEQUENCE [LARGE SCALE GENOMIC DNA]</scope>
    <source>
        <strain evidence="2 3">BE313</strain>
    </source>
</reference>
<feature type="region of interest" description="Disordered" evidence="1">
    <location>
        <begin position="66"/>
        <end position="85"/>
    </location>
</feature>
<sequence length="85" mass="9309">MKKATYLRHISVSVDEPEPGEFYWTLMESTDDISVWTELEAAQESAQTYSKALKLGVAALEAMTEDLDRGPRSAGEDENASPVGS</sequence>
<dbReference type="EMBL" id="JAVDXT010000009">
    <property type="protein sequence ID" value="MDR7380440.1"/>
    <property type="molecule type" value="Genomic_DNA"/>
</dbReference>
<proteinExistence type="predicted"/>
<evidence type="ECO:0000256" key="1">
    <source>
        <dbReference type="SAM" id="MobiDB-lite"/>
    </source>
</evidence>
<evidence type="ECO:0000313" key="3">
    <source>
        <dbReference type="Proteomes" id="UP001180487"/>
    </source>
</evidence>
<accession>A0ABU2CGH7</accession>
<dbReference type="RefSeq" id="WP_310377262.1">
    <property type="nucleotide sequence ID" value="NZ_JAVDXT010000009.1"/>
</dbReference>
<gene>
    <name evidence="2" type="ORF">J2X19_005147</name>
</gene>